<dbReference type="AlphaFoldDB" id="A0A182FBY8"/>
<accession>A0A182FBY8</accession>
<proteinExistence type="predicted"/>
<reference evidence="1" key="2">
    <citation type="submission" date="2022-08" db="UniProtKB">
        <authorList>
            <consortium name="EnsemblMetazoa"/>
        </authorList>
    </citation>
    <scope>IDENTIFICATION</scope>
    <source>
        <strain evidence="1">STECLA/ALBI9_A</strain>
    </source>
</reference>
<keyword evidence="2" id="KW-1185">Reference proteome</keyword>
<reference evidence="1 2" key="1">
    <citation type="journal article" date="2017" name="G3 (Bethesda)">
        <title>The Physical Genome Mapping of Anopheles albimanus Corrected Scaffold Misassemblies and Identified Interarm Rearrangements in Genus Anopheles.</title>
        <authorList>
            <person name="Artemov G.N."/>
            <person name="Peery A.N."/>
            <person name="Jiang X."/>
            <person name="Tu Z."/>
            <person name="Stegniy V.N."/>
            <person name="Sharakhova M.V."/>
            <person name="Sharakhov I.V."/>
        </authorList>
    </citation>
    <scope>NUCLEOTIDE SEQUENCE [LARGE SCALE GENOMIC DNA]</scope>
    <source>
        <strain evidence="1 2">ALBI9_A</strain>
    </source>
</reference>
<organism evidence="1 2">
    <name type="scientific">Anopheles albimanus</name>
    <name type="common">New world malaria mosquito</name>
    <dbReference type="NCBI Taxonomy" id="7167"/>
    <lineage>
        <taxon>Eukaryota</taxon>
        <taxon>Metazoa</taxon>
        <taxon>Ecdysozoa</taxon>
        <taxon>Arthropoda</taxon>
        <taxon>Hexapoda</taxon>
        <taxon>Insecta</taxon>
        <taxon>Pterygota</taxon>
        <taxon>Neoptera</taxon>
        <taxon>Endopterygota</taxon>
        <taxon>Diptera</taxon>
        <taxon>Nematocera</taxon>
        <taxon>Culicoidea</taxon>
        <taxon>Culicidae</taxon>
        <taxon>Anophelinae</taxon>
        <taxon>Anopheles</taxon>
    </lineage>
</organism>
<evidence type="ECO:0000313" key="2">
    <source>
        <dbReference type="Proteomes" id="UP000069272"/>
    </source>
</evidence>
<dbReference type="Proteomes" id="UP000069272">
    <property type="component" value="Chromosome 3R"/>
</dbReference>
<name>A0A182FBY8_ANOAL</name>
<dbReference type="EnsemblMetazoa" id="AALB004022-RA">
    <property type="protein sequence ID" value="AALB004022-PA"/>
    <property type="gene ID" value="AALB004022"/>
</dbReference>
<dbReference type="VEuPathDB" id="VectorBase:AALB004022"/>
<evidence type="ECO:0000313" key="1">
    <source>
        <dbReference type="EnsemblMetazoa" id="AALB004022-PA"/>
    </source>
</evidence>
<protein>
    <submittedName>
        <fullName evidence="1">Uncharacterized protein</fullName>
    </submittedName>
</protein>
<sequence length="121" mass="13697">MFRCCGSRRDLFRNALIRSSRASTDSTSSTNVTGSSSASAVSSTSACFFSSRTALIVRVRNGPRYSATPLRNARKERTLQENIFRPQSPLCKHLLRWSWSSQQAACFCYARNVKRHRLTTR</sequence>